<reference evidence="2 3" key="1">
    <citation type="journal article" date="2010" name="J. Bacteriol.">
        <title>The genetic basis of laboratory adaptation in Caulobacter crescentus.</title>
        <authorList>
            <person name="Marks M.E."/>
            <person name="Castro-Rojas C.M."/>
            <person name="Teiling C."/>
            <person name="Du L."/>
            <person name="Kapatral V."/>
            <person name="Walunas T.L."/>
            <person name="Crosson S."/>
        </authorList>
    </citation>
    <scope>NUCLEOTIDE SEQUENCE [LARGE SCALE GENOMIC DNA]</scope>
    <source>
        <strain evidence="3">NA1000 / CB15N</strain>
    </source>
</reference>
<gene>
    <name evidence="2" type="ordered locus">CCNA_00583</name>
</gene>
<proteinExistence type="predicted"/>
<dbReference type="PATRIC" id="fig|565050.3.peg.575"/>
<organism evidence="2 3">
    <name type="scientific">Caulobacter vibrioides (strain NA1000 / CB15N)</name>
    <name type="common">Caulobacter crescentus</name>
    <dbReference type="NCBI Taxonomy" id="565050"/>
    <lineage>
        <taxon>Bacteria</taxon>
        <taxon>Pseudomonadati</taxon>
        <taxon>Pseudomonadota</taxon>
        <taxon>Alphaproteobacteria</taxon>
        <taxon>Caulobacterales</taxon>
        <taxon>Caulobacteraceae</taxon>
        <taxon>Caulobacter</taxon>
    </lineage>
</organism>
<dbReference type="Proteomes" id="UP000001364">
    <property type="component" value="Chromosome"/>
</dbReference>
<dbReference type="RefSeq" id="WP_024265567.1">
    <property type="nucleotide sequence ID" value="NC_011916.1"/>
</dbReference>
<evidence type="ECO:0000256" key="1">
    <source>
        <dbReference type="SAM" id="MobiDB-lite"/>
    </source>
</evidence>
<dbReference type="RefSeq" id="YP_002515956.4">
    <property type="nucleotide sequence ID" value="NC_011916.1"/>
</dbReference>
<dbReference type="OrthoDB" id="482757at2"/>
<dbReference type="KEGG" id="ccs:CCNA_00583"/>
<protein>
    <submittedName>
        <fullName evidence="2">Lysozyme family protein</fullName>
    </submittedName>
</protein>
<evidence type="ECO:0000313" key="2">
    <source>
        <dbReference type="EMBL" id="ACL94048.2"/>
    </source>
</evidence>
<dbReference type="HOGENOM" id="CLU_607902_0_0_5"/>
<keyword evidence="3" id="KW-1185">Reference proteome</keyword>
<feature type="region of interest" description="Disordered" evidence="1">
    <location>
        <begin position="73"/>
        <end position="92"/>
    </location>
</feature>
<dbReference type="GeneID" id="7329982"/>
<evidence type="ECO:0000313" key="3">
    <source>
        <dbReference type="Proteomes" id="UP000001364"/>
    </source>
</evidence>
<accession>A0A0H3C654</accession>
<name>A0A0H3C654_CAUVN</name>
<sequence length="455" mass="49859">MTDIEANIHQAVDLCEDVHADPDATPADAREESLASAGLEGVAPPWRVAEALEVLRRRINALAPNRSIASDGGIGDAAHRTRASDHNPWVTDGGKGIVTARDFTHSPQTGCDAGVIAEALRASRDSRIKYIIWNRRICASEPRDGQAAWAWRPYGGKNPHDHHVHISVQPIKALYDDPRPWALSSVTALPPPVALTSAGPEVEIAAIAAAADQLTQLTPLLQRLTDLKDSPDQAVADQASILLSRYLTLTRPAPEPQTPPAAAETFTLEALADEYRRLFQTCQTRPEWAGQVAWHRKKLLAFKSRYEPLAQQTQIPWFVIGAIHALEGSFDFTTHLHNGDPLSARTVRVPAGRPATGSPPFTWEQSALDALTRQQLTGLADWSLPATLYRLERYNGFGSRRQGINTPYLWSFSTHYLKGKFVRDHVYDPEAISKQCGAALMIKALADSGDITVTL</sequence>
<dbReference type="AlphaFoldDB" id="A0A0H3C654"/>
<dbReference type="EMBL" id="CP001340">
    <property type="protein sequence ID" value="ACL94048.2"/>
    <property type="molecule type" value="Genomic_DNA"/>
</dbReference>